<sequence>MSFRKPYPNLSPSQQRRRIKKLAEDDLRRAALRSVCAKANTANCPNIDNNQDLVSNGLPRIEHSFENDIEASSGSSNGTEHVDNNNEGQSGANNEHKTSSSIGDSDNPSDDELSNDEDTSSAVESENSESEGSEGSATDEETDENDNDGCEDGFDLELFLREWSLTNNITQCATSQLLCGLKEAGHDELPKDARTLLRTPSTPLVTKPIGSGSYAHYGLRKTLIEQFECVKQRHIPRELGITVHVDGVTISKSSRSELYTILGKIDDCEQFTESFIIGAHHGVGKPEDVHEFLADFLNEFTDLKVNGFEYNDVLYRVFLNKISADTPAKNFLLNFPPHNSRCGKCIQDGINIGRRRVFLENDAPLRTNENYRTGVPEKYENLTSPVEDYVNVVDDIPVDPMHHYYLGVAKKHTRLFVSSMKSIGSEDLMEELDADYVSLKKWTPMEFGRKPRKLKDYPHFKATEYRLLALYTGPVVFSKHINDEKMLHFNRLNLAARYLSSEENCISKNADAKDLLVTYVDQMRILYGDHNLIFNVHNLIHSPDDVLLHGTLDSYAAWKFENQLRFVRRNVRQGNQILAQIINRSNEQSLVTMSRSKAKNKKKCLLGPTDFKMTNKLKQEILPDGYVNPHKFIKFSKFTLSNSKSNNCCYLEDGSLVSIKFICEKSNTGQEVILFNEFTNLLPIENYPIDSREIGICKTNNLSDDMFECSVSMIKRRVFQMFFNDIFYFFPMLHCV</sequence>
<reference evidence="1" key="1">
    <citation type="submission" date="2023-04" db="EMBL/GenBank/DDBJ databases">
        <title>A chromosome-level genome assembly of the parasitoid wasp Eretmocerus hayati.</title>
        <authorList>
            <person name="Zhong Y."/>
            <person name="Liu S."/>
            <person name="Liu Y."/>
        </authorList>
    </citation>
    <scope>NUCLEOTIDE SEQUENCE</scope>
    <source>
        <strain evidence="1">ZJU_SS_LIU_2023</strain>
    </source>
</reference>
<evidence type="ECO:0000313" key="1">
    <source>
        <dbReference type="EMBL" id="KAJ8672640.1"/>
    </source>
</evidence>
<comment type="caution">
    <text evidence="1">The sequence shown here is derived from an EMBL/GenBank/DDBJ whole genome shotgun (WGS) entry which is preliminary data.</text>
</comment>
<dbReference type="EMBL" id="CM056743">
    <property type="protein sequence ID" value="KAJ8672640.1"/>
    <property type="molecule type" value="Genomic_DNA"/>
</dbReference>
<evidence type="ECO:0000313" key="2">
    <source>
        <dbReference type="Proteomes" id="UP001239111"/>
    </source>
</evidence>
<accession>A0ACC2NMY6</accession>
<gene>
    <name evidence="1" type="ORF">QAD02_003899</name>
</gene>
<keyword evidence="2" id="KW-1185">Reference proteome</keyword>
<proteinExistence type="predicted"/>
<name>A0ACC2NMY6_9HYME</name>
<protein>
    <submittedName>
        <fullName evidence="1">Uncharacterized protein</fullName>
    </submittedName>
</protein>
<dbReference type="Proteomes" id="UP001239111">
    <property type="component" value="Chromosome 3"/>
</dbReference>
<organism evidence="1 2">
    <name type="scientific">Eretmocerus hayati</name>
    <dbReference type="NCBI Taxonomy" id="131215"/>
    <lineage>
        <taxon>Eukaryota</taxon>
        <taxon>Metazoa</taxon>
        <taxon>Ecdysozoa</taxon>
        <taxon>Arthropoda</taxon>
        <taxon>Hexapoda</taxon>
        <taxon>Insecta</taxon>
        <taxon>Pterygota</taxon>
        <taxon>Neoptera</taxon>
        <taxon>Endopterygota</taxon>
        <taxon>Hymenoptera</taxon>
        <taxon>Apocrita</taxon>
        <taxon>Proctotrupomorpha</taxon>
        <taxon>Chalcidoidea</taxon>
        <taxon>Aphelinidae</taxon>
        <taxon>Aphelininae</taxon>
        <taxon>Eretmocerus</taxon>
    </lineage>
</organism>